<dbReference type="GO" id="GO:0003955">
    <property type="term" value="F:NAD(P)H dehydrogenase (quinone) activity"/>
    <property type="evidence" value="ECO:0007669"/>
    <property type="project" value="TreeGrafter"/>
</dbReference>
<evidence type="ECO:0000259" key="2">
    <source>
        <dbReference type="Pfam" id="PF02525"/>
    </source>
</evidence>
<evidence type="ECO:0000313" key="4">
    <source>
        <dbReference type="Proteomes" id="UP001179600"/>
    </source>
</evidence>
<dbReference type="AlphaFoldDB" id="A0AAF0BGB0"/>
<gene>
    <name evidence="3" type="ORF">PML95_01065</name>
</gene>
<keyword evidence="1" id="KW-0560">Oxidoreductase</keyword>
<dbReference type="Proteomes" id="UP001179600">
    <property type="component" value="Chromosome"/>
</dbReference>
<dbReference type="Gene3D" id="3.40.50.360">
    <property type="match status" value="1"/>
</dbReference>
<accession>A0AAF0BGB0</accession>
<dbReference type="GO" id="GO:0009055">
    <property type="term" value="F:electron transfer activity"/>
    <property type="evidence" value="ECO:0007669"/>
    <property type="project" value="TreeGrafter"/>
</dbReference>
<dbReference type="EMBL" id="CP116507">
    <property type="protein sequence ID" value="WCG22864.1"/>
    <property type="molecule type" value="Genomic_DNA"/>
</dbReference>
<protein>
    <submittedName>
        <fullName evidence="3">NAD(P)H-dependent oxidoreductase</fullName>
    </submittedName>
</protein>
<reference evidence="3" key="1">
    <citation type="submission" date="2023-01" db="EMBL/GenBank/DDBJ databases">
        <title>Oxazolidinone resistance genes in florfenicol resistant enterococci from beef cattle and veal calves at slaughter.</title>
        <authorList>
            <person name="Biggel M."/>
        </authorList>
    </citation>
    <scope>NUCLEOTIDE SEQUENCE</scope>
    <source>
        <strain evidence="3">K204-1</strain>
    </source>
</reference>
<sequence length="226" mass="26492">MKTLVILSHPSANDSTTQQFFLRGARALSDVTWHYLEEAYPDGQIDVEQEQTLLAEHDRIIFQFPMYWYSAPAFLKEWQDQVLNSDYLARWADKEFGIVVMMGVKAQAFRAGGREQFQLDELLRPYQAIAHHFNWTYLPVFPVYQFAYLSEDAQMKLLIAYQQYLTLTHNATIRERSLWLEQHLSDCFQAEDDYADVVKRAQLRLAANREQLDELHETLAMFQGGL</sequence>
<organism evidence="3 4">
    <name type="scientific">Vagococcus lutrae</name>
    <dbReference type="NCBI Taxonomy" id="81947"/>
    <lineage>
        <taxon>Bacteria</taxon>
        <taxon>Bacillati</taxon>
        <taxon>Bacillota</taxon>
        <taxon>Bacilli</taxon>
        <taxon>Lactobacillales</taxon>
        <taxon>Enterococcaceae</taxon>
        <taxon>Vagococcus</taxon>
    </lineage>
</organism>
<dbReference type="PANTHER" id="PTHR47307">
    <property type="entry name" value="GLUTATHIONE-REGULATED POTASSIUM-EFFLUX SYSTEM ANCILLARY PROTEIN KEFG"/>
    <property type="match status" value="1"/>
</dbReference>
<evidence type="ECO:0000256" key="1">
    <source>
        <dbReference type="ARBA" id="ARBA00023002"/>
    </source>
</evidence>
<dbReference type="InterPro" id="IPR046980">
    <property type="entry name" value="KefG/KefF"/>
</dbReference>
<evidence type="ECO:0000313" key="3">
    <source>
        <dbReference type="EMBL" id="WCG22864.1"/>
    </source>
</evidence>
<dbReference type="InterPro" id="IPR003680">
    <property type="entry name" value="Flavodoxin_fold"/>
</dbReference>
<dbReference type="InterPro" id="IPR029039">
    <property type="entry name" value="Flavoprotein-like_sf"/>
</dbReference>
<proteinExistence type="predicted"/>
<dbReference type="GO" id="GO:0010181">
    <property type="term" value="F:FMN binding"/>
    <property type="evidence" value="ECO:0007669"/>
    <property type="project" value="TreeGrafter"/>
</dbReference>
<dbReference type="PANTHER" id="PTHR47307:SF1">
    <property type="entry name" value="GLUTATHIONE-REGULATED POTASSIUM-EFFLUX SYSTEM ANCILLARY PROTEIN KEFG"/>
    <property type="match status" value="1"/>
</dbReference>
<feature type="domain" description="Flavodoxin-like fold" evidence="2">
    <location>
        <begin position="1"/>
        <end position="163"/>
    </location>
</feature>
<name>A0AAF0BGB0_9ENTE</name>
<dbReference type="Pfam" id="PF02525">
    <property type="entry name" value="Flavodoxin_2"/>
    <property type="match status" value="1"/>
</dbReference>
<dbReference type="SUPFAM" id="SSF52218">
    <property type="entry name" value="Flavoproteins"/>
    <property type="match status" value="1"/>
</dbReference>
<dbReference type="RefSeq" id="WP_272163421.1">
    <property type="nucleotide sequence ID" value="NZ_CP116507.1"/>
</dbReference>